<dbReference type="InParanoid" id="A0A165IPP9"/>
<dbReference type="OrthoDB" id="331602at2759"/>
<sequence>MELSRHEYPALLGSLQPGQAVIALNERLKRIGKLNSEIADWLQERRRVEETYVQGLRKLARRQPPDEYSELGIFQIPWQKILSSTDSLAQSHHILAQKTEADIERPLREFIAKNREMQAIMTMQGNLAARAKEIETAQKKVDKLKDKGAKASAGKVAQATSEVESATATWDSQAPYIFEKLQAVDENRLNHLRDVLTQYQTHEVDQVERNRIVAEECLNVLLNIETADEIKTYAIRTAEGRPRIERQRSRTTPSSTLAPSTPAIVADDGASQGSGSVKEQRHGGLSSLKRLGTVIGRRRQSATPYGRPSSPDKRSTSNLETFARAGSSRDQSHISASPRGSSPHLPLPSTREEAEPPGAFDLPSSPRGLSSSHEKTNGNEDHQAMEDNLISGTGAPNGVSQHTGSIAIEAAPEEPSSLSKEEITDAEGFSVPPPSTDAISQAEQEAASENAAPQFKLDIRNDPIQEEDGDAESALANVANTLRAQAAPNRKAGTLRGRRDVRNTIFVPSPTSAEQSSNESPGLPQSPFRIGRTATLLSEDHANSDTLSVHSSRSMNSLASSAVKHPELHQPGLNSSLIETISAWFQHGQISKAVMIGELALAFNPIDLSAPFGTETLRLENFPILEKVAPNPTCITQVPDKAGEYTVNLASITRTTVAFKYQIHMHEGNFAAHIPIALTPIWKIESTQASVILNYSINPSFLPGEGRTVHMQNVMFVVHLEGAKATSCQSKPVGTFSREKSVIYWKLGELTLDQENPQKRLLARFATESEAKPGNVEARWEIGAGNNPELGSGLQLTQLNQTKESAGGEAESADPFADESAMPSPTITWKEVPTLRKLRSGVFTAI</sequence>
<dbReference type="FunFam" id="1.20.1270.60:FF:000102">
    <property type="entry name" value="WGS project CABT00000000 data, contig 2.23"/>
    <property type="match status" value="1"/>
</dbReference>
<keyword evidence="5" id="KW-1185">Reference proteome</keyword>
<feature type="domain" description="MHD" evidence="3">
    <location>
        <begin position="570"/>
        <end position="829"/>
    </location>
</feature>
<dbReference type="InterPro" id="IPR018808">
    <property type="entry name" value="Muniscin_C"/>
</dbReference>
<dbReference type="STRING" id="1328760.A0A165IPP9"/>
<dbReference type="InterPro" id="IPR049609">
    <property type="entry name" value="Syp1-like_MHD"/>
</dbReference>
<dbReference type="CDD" id="cd07650">
    <property type="entry name" value="F-BAR_Syp1p_like"/>
    <property type="match status" value="1"/>
</dbReference>
<dbReference type="AlphaFoldDB" id="A0A165IPP9"/>
<evidence type="ECO:0000313" key="5">
    <source>
        <dbReference type="Proteomes" id="UP000076632"/>
    </source>
</evidence>
<dbReference type="Pfam" id="PF00611">
    <property type="entry name" value="FCH"/>
    <property type="match status" value="1"/>
</dbReference>
<accession>A0A165IPP9</accession>
<name>A0A165IPP9_XYLHT</name>
<feature type="region of interest" description="Disordered" evidence="2">
    <location>
        <begin position="802"/>
        <end position="824"/>
    </location>
</feature>
<feature type="compositionally biased region" description="Low complexity" evidence="2">
    <location>
        <begin position="438"/>
        <end position="452"/>
    </location>
</feature>
<evidence type="ECO:0000256" key="1">
    <source>
        <dbReference type="ARBA" id="ARBA00022583"/>
    </source>
</evidence>
<dbReference type="GO" id="GO:0006897">
    <property type="term" value="P:endocytosis"/>
    <property type="evidence" value="ECO:0007669"/>
    <property type="project" value="UniProtKB-KW"/>
</dbReference>
<dbReference type="PROSITE" id="PS51072">
    <property type="entry name" value="MHD"/>
    <property type="match status" value="1"/>
</dbReference>
<evidence type="ECO:0000256" key="2">
    <source>
        <dbReference type="SAM" id="MobiDB-lite"/>
    </source>
</evidence>
<dbReference type="CDD" id="cd09264">
    <property type="entry name" value="AP_Syp1_MHD"/>
    <property type="match status" value="1"/>
</dbReference>
<dbReference type="OMA" id="FQTHEVD"/>
<protein>
    <recommendedName>
        <fullName evidence="3">MHD domain-containing protein</fullName>
    </recommendedName>
</protein>
<keyword evidence="1" id="KW-0254">Endocytosis</keyword>
<dbReference type="GeneID" id="28900920"/>
<dbReference type="GO" id="GO:0005886">
    <property type="term" value="C:plasma membrane"/>
    <property type="evidence" value="ECO:0007669"/>
    <property type="project" value="TreeGrafter"/>
</dbReference>
<dbReference type="PANTHER" id="PTHR23065">
    <property type="entry name" value="PROLINE-SERINE-THREONINE PHOSPHATASE INTERACTING PROTEIN 1"/>
    <property type="match status" value="1"/>
</dbReference>
<dbReference type="Proteomes" id="UP000076632">
    <property type="component" value="Unassembled WGS sequence"/>
</dbReference>
<feature type="region of interest" description="Disordered" evidence="2">
    <location>
        <begin position="241"/>
        <end position="456"/>
    </location>
</feature>
<dbReference type="FunCoup" id="A0A165IPP9">
    <property type="interactions" value="139"/>
</dbReference>
<dbReference type="Gene3D" id="1.20.1270.60">
    <property type="entry name" value="Arfaptin homology (AH) domain/BAR domain"/>
    <property type="match status" value="1"/>
</dbReference>
<dbReference type="GO" id="GO:0032185">
    <property type="term" value="P:septin cytoskeleton organization"/>
    <property type="evidence" value="ECO:0007669"/>
    <property type="project" value="TreeGrafter"/>
</dbReference>
<gene>
    <name evidence="4" type="ORF">L228DRAFT_280460</name>
</gene>
<dbReference type="SMART" id="SM00055">
    <property type="entry name" value="FCH"/>
    <property type="match status" value="1"/>
</dbReference>
<reference evidence="4 5" key="1">
    <citation type="journal article" date="2016" name="Fungal Biol.">
        <title>The genome of Xylona heveae provides a window into fungal endophytism.</title>
        <authorList>
            <person name="Gazis R."/>
            <person name="Kuo A."/>
            <person name="Riley R."/>
            <person name="LaButti K."/>
            <person name="Lipzen A."/>
            <person name="Lin J."/>
            <person name="Amirebrahimi M."/>
            <person name="Hesse C.N."/>
            <person name="Spatafora J.W."/>
            <person name="Henrissat B."/>
            <person name="Hainaut M."/>
            <person name="Grigoriev I.V."/>
            <person name="Hibbett D.S."/>
        </authorList>
    </citation>
    <scope>NUCLEOTIDE SEQUENCE [LARGE SCALE GENOMIC DNA]</scope>
    <source>
        <strain evidence="4 5">TC161</strain>
    </source>
</reference>
<evidence type="ECO:0000313" key="4">
    <source>
        <dbReference type="EMBL" id="KZF25203.1"/>
    </source>
</evidence>
<organism evidence="4 5">
    <name type="scientific">Xylona heveae (strain CBS 132557 / TC161)</name>
    <dbReference type="NCBI Taxonomy" id="1328760"/>
    <lineage>
        <taxon>Eukaryota</taxon>
        <taxon>Fungi</taxon>
        <taxon>Dikarya</taxon>
        <taxon>Ascomycota</taxon>
        <taxon>Pezizomycotina</taxon>
        <taxon>Xylonomycetes</taxon>
        <taxon>Xylonales</taxon>
        <taxon>Xylonaceae</taxon>
        <taxon>Xylona</taxon>
    </lineage>
</organism>
<dbReference type="InterPro" id="IPR027267">
    <property type="entry name" value="AH/BAR_dom_sf"/>
</dbReference>
<dbReference type="PANTHER" id="PTHR23065:SF54">
    <property type="entry name" value="SUPPRESSOR OF YEAST PROFILIN DELETION"/>
    <property type="match status" value="1"/>
</dbReference>
<feature type="compositionally biased region" description="Low complexity" evidence="2">
    <location>
        <begin position="250"/>
        <end position="263"/>
    </location>
</feature>
<feature type="compositionally biased region" description="Polar residues" evidence="2">
    <location>
        <begin position="509"/>
        <end position="520"/>
    </location>
</feature>
<dbReference type="Pfam" id="PF10291">
    <property type="entry name" value="muHD"/>
    <property type="match status" value="1"/>
</dbReference>
<dbReference type="RefSeq" id="XP_018190758.1">
    <property type="nucleotide sequence ID" value="XM_018335783.1"/>
</dbReference>
<dbReference type="GO" id="GO:0032153">
    <property type="term" value="C:cell division site"/>
    <property type="evidence" value="ECO:0007669"/>
    <property type="project" value="TreeGrafter"/>
</dbReference>
<dbReference type="SUPFAM" id="SSF103657">
    <property type="entry name" value="BAR/IMD domain-like"/>
    <property type="match status" value="1"/>
</dbReference>
<proteinExistence type="predicted"/>
<feature type="region of interest" description="Disordered" evidence="2">
    <location>
        <begin position="508"/>
        <end position="527"/>
    </location>
</feature>
<dbReference type="InterPro" id="IPR001060">
    <property type="entry name" value="FCH_dom"/>
</dbReference>
<feature type="compositionally biased region" description="Basic and acidic residues" evidence="2">
    <location>
        <begin position="372"/>
        <end position="385"/>
    </location>
</feature>
<dbReference type="EMBL" id="KV407455">
    <property type="protein sequence ID" value="KZF25203.1"/>
    <property type="molecule type" value="Genomic_DNA"/>
</dbReference>
<evidence type="ECO:0000259" key="3">
    <source>
        <dbReference type="PROSITE" id="PS51072"/>
    </source>
</evidence>
<dbReference type="GO" id="GO:0030139">
    <property type="term" value="C:endocytic vesicle"/>
    <property type="evidence" value="ECO:0007669"/>
    <property type="project" value="TreeGrafter"/>
</dbReference>
<dbReference type="InterPro" id="IPR028565">
    <property type="entry name" value="MHD"/>
</dbReference>